<evidence type="ECO:0000256" key="2">
    <source>
        <dbReference type="PROSITE-ProRule" id="PRU00703"/>
    </source>
</evidence>
<dbReference type="STRING" id="28094.SAMN06295900_115121"/>
<dbReference type="InterPro" id="IPR051462">
    <property type="entry name" value="CBS_domain-containing"/>
</dbReference>
<dbReference type="InterPro" id="IPR046342">
    <property type="entry name" value="CBS_dom_sf"/>
</dbReference>
<dbReference type="SMART" id="SM00116">
    <property type="entry name" value="CBS"/>
    <property type="match status" value="2"/>
</dbReference>
<dbReference type="PANTHER" id="PTHR48108">
    <property type="entry name" value="CBS DOMAIN-CONTAINING PROTEIN CBSX2, CHLOROPLASTIC"/>
    <property type="match status" value="1"/>
</dbReference>
<keyword evidence="5" id="KW-1185">Reference proteome</keyword>
<dbReference type="SUPFAM" id="SSF54631">
    <property type="entry name" value="CBS-domain pair"/>
    <property type="match status" value="1"/>
</dbReference>
<accession>A0A1X7GFK1</accession>
<evidence type="ECO:0000256" key="1">
    <source>
        <dbReference type="ARBA" id="ARBA00022737"/>
    </source>
</evidence>
<dbReference type="AlphaFoldDB" id="A0A1X7GFK1"/>
<dbReference type="Pfam" id="PF00571">
    <property type="entry name" value="CBS"/>
    <property type="match status" value="2"/>
</dbReference>
<dbReference type="GeneID" id="95552805"/>
<feature type="domain" description="CBS" evidence="3">
    <location>
        <begin position="6"/>
        <end position="69"/>
    </location>
</feature>
<organism evidence="4 5">
    <name type="scientific">Trinickia caryophylli</name>
    <name type="common">Paraburkholderia caryophylli</name>
    <dbReference type="NCBI Taxonomy" id="28094"/>
    <lineage>
        <taxon>Bacteria</taxon>
        <taxon>Pseudomonadati</taxon>
        <taxon>Pseudomonadota</taxon>
        <taxon>Betaproteobacteria</taxon>
        <taxon>Burkholderiales</taxon>
        <taxon>Burkholderiaceae</taxon>
        <taxon>Trinickia</taxon>
    </lineage>
</organism>
<dbReference type="PROSITE" id="PS51371">
    <property type="entry name" value="CBS"/>
    <property type="match status" value="2"/>
</dbReference>
<dbReference type="RefSeq" id="WP_085229756.1">
    <property type="nucleotide sequence ID" value="NZ_BSQD01000008.1"/>
</dbReference>
<evidence type="ECO:0000313" key="5">
    <source>
        <dbReference type="Proteomes" id="UP000192911"/>
    </source>
</evidence>
<name>A0A1X7GFK1_TRICW</name>
<proteinExistence type="predicted"/>
<gene>
    <name evidence="4" type="ORF">SAMN06295900_115121</name>
</gene>
<feature type="domain" description="CBS" evidence="3">
    <location>
        <begin position="75"/>
        <end position="131"/>
    </location>
</feature>
<keyword evidence="1" id="KW-0677">Repeat</keyword>
<reference evidence="5" key="1">
    <citation type="submission" date="2017-04" db="EMBL/GenBank/DDBJ databases">
        <authorList>
            <person name="Varghese N."/>
            <person name="Submissions S."/>
        </authorList>
    </citation>
    <scope>NUCLEOTIDE SEQUENCE [LARGE SCALE GENOMIC DNA]</scope>
    <source>
        <strain evidence="5">Ballard 720</strain>
    </source>
</reference>
<evidence type="ECO:0000259" key="3">
    <source>
        <dbReference type="PROSITE" id="PS51371"/>
    </source>
</evidence>
<dbReference type="InterPro" id="IPR000644">
    <property type="entry name" value="CBS_dom"/>
</dbReference>
<dbReference type="EMBL" id="FXAH01000015">
    <property type="protein sequence ID" value="SMF69062.1"/>
    <property type="molecule type" value="Genomic_DNA"/>
</dbReference>
<dbReference type="OrthoDB" id="9794094at2"/>
<sequence length="155" mass="16424">MKVEEFRSGGTVHIPMTCTLQEAARQMRDQHVGALIVTDDGQGEGVVGIVTDRDIVIHAVVRDTAPRDVLVGDIMTAGVLSVDEKADIADALQAMASHGLRRLAVTSADGAVVGVLSLDDVLDALGREWAMLASVLRGERSRERTASVQSPLPSL</sequence>
<dbReference type="PANTHER" id="PTHR48108:SF26">
    <property type="entry name" value="CBS DOMAIN-CONTAINING PROTEIN DDB_G0289609"/>
    <property type="match status" value="1"/>
</dbReference>
<keyword evidence="2" id="KW-0129">CBS domain</keyword>
<protein>
    <submittedName>
        <fullName evidence="4">CBS domain-containing protein</fullName>
    </submittedName>
</protein>
<dbReference type="Gene3D" id="3.10.580.10">
    <property type="entry name" value="CBS-domain"/>
    <property type="match status" value="1"/>
</dbReference>
<dbReference type="Proteomes" id="UP000192911">
    <property type="component" value="Unassembled WGS sequence"/>
</dbReference>
<evidence type="ECO:0000313" key="4">
    <source>
        <dbReference type="EMBL" id="SMF69062.1"/>
    </source>
</evidence>